<protein>
    <submittedName>
        <fullName evidence="1">Uncharacterized protein</fullName>
    </submittedName>
</protein>
<comment type="caution">
    <text evidence="1">The sequence shown here is derived from an EMBL/GenBank/DDBJ whole genome shotgun (WGS) entry which is preliminary data.</text>
</comment>
<dbReference type="OrthoDB" id="10071389at2759"/>
<dbReference type="EMBL" id="BGPR01088117">
    <property type="protein sequence ID" value="GBM09961.1"/>
    <property type="molecule type" value="Genomic_DNA"/>
</dbReference>
<name>A0A4Y2CZT8_ARAVE</name>
<keyword evidence="2" id="KW-1185">Reference proteome</keyword>
<evidence type="ECO:0000313" key="1">
    <source>
        <dbReference type="EMBL" id="GBM09961.1"/>
    </source>
</evidence>
<sequence>MRACALLGNRQHTFVKDKFFITTTNIDISDGLANDAHGKLVHMEFNEEITCAEYGGISRPHIYKPYPDRTEAGNQPISLATRGSDVVFSSRT</sequence>
<dbReference type="Proteomes" id="UP000499080">
    <property type="component" value="Unassembled WGS sequence"/>
</dbReference>
<reference evidence="1 2" key="1">
    <citation type="journal article" date="2019" name="Sci. Rep.">
        <title>Orb-weaving spider Araneus ventricosus genome elucidates the spidroin gene catalogue.</title>
        <authorList>
            <person name="Kono N."/>
            <person name="Nakamura H."/>
            <person name="Ohtoshi R."/>
            <person name="Moran D.A.P."/>
            <person name="Shinohara A."/>
            <person name="Yoshida Y."/>
            <person name="Fujiwara M."/>
            <person name="Mori M."/>
            <person name="Tomita M."/>
            <person name="Arakawa K."/>
        </authorList>
    </citation>
    <scope>NUCLEOTIDE SEQUENCE [LARGE SCALE GENOMIC DNA]</scope>
</reference>
<dbReference type="AlphaFoldDB" id="A0A4Y2CZT8"/>
<proteinExistence type="predicted"/>
<gene>
    <name evidence="1" type="ORF">AVEN_150174_1</name>
</gene>
<organism evidence="1 2">
    <name type="scientific">Araneus ventricosus</name>
    <name type="common">Orbweaver spider</name>
    <name type="synonym">Epeira ventricosa</name>
    <dbReference type="NCBI Taxonomy" id="182803"/>
    <lineage>
        <taxon>Eukaryota</taxon>
        <taxon>Metazoa</taxon>
        <taxon>Ecdysozoa</taxon>
        <taxon>Arthropoda</taxon>
        <taxon>Chelicerata</taxon>
        <taxon>Arachnida</taxon>
        <taxon>Araneae</taxon>
        <taxon>Araneomorphae</taxon>
        <taxon>Entelegynae</taxon>
        <taxon>Araneoidea</taxon>
        <taxon>Araneidae</taxon>
        <taxon>Araneus</taxon>
    </lineage>
</organism>
<evidence type="ECO:0000313" key="2">
    <source>
        <dbReference type="Proteomes" id="UP000499080"/>
    </source>
</evidence>
<accession>A0A4Y2CZT8</accession>